<dbReference type="Gramene" id="CDF37389">
    <property type="protein sequence ID" value="CDF37389"/>
    <property type="gene ID" value="CHC_T00005619001"/>
</dbReference>
<dbReference type="KEGG" id="ccp:CHC_T00005619001"/>
<reference evidence="2" key="1">
    <citation type="journal article" date="2013" name="Proc. Natl. Acad. Sci. U.S.A.">
        <title>Genome structure and metabolic features in the red seaweed Chondrus crispus shed light on evolution of the Archaeplastida.</title>
        <authorList>
            <person name="Collen J."/>
            <person name="Porcel B."/>
            <person name="Carre W."/>
            <person name="Ball S.G."/>
            <person name="Chaparro C."/>
            <person name="Tonon T."/>
            <person name="Barbeyron T."/>
            <person name="Michel G."/>
            <person name="Noel B."/>
            <person name="Valentin K."/>
            <person name="Elias M."/>
            <person name="Artiguenave F."/>
            <person name="Arun A."/>
            <person name="Aury J.M."/>
            <person name="Barbosa-Neto J.F."/>
            <person name="Bothwell J.H."/>
            <person name="Bouget F.Y."/>
            <person name="Brillet L."/>
            <person name="Cabello-Hurtado F."/>
            <person name="Capella-Gutierrez S."/>
            <person name="Charrier B."/>
            <person name="Cladiere L."/>
            <person name="Cock J.M."/>
            <person name="Coelho S.M."/>
            <person name="Colleoni C."/>
            <person name="Czjzek M."/>
            <person name="Da Silva C."/>
            <person name="Delage L."/>
            <person name="Denoeud F."/>
            <person name="Deschamps P."/>
            <person name="Dittami S.M."/>
            <person name="Gabaldon T."/>
            <person name="Gachon C.M."/>
            <person name="Groisillier A."/>
            <person name="Herve C."/>
            <person name="Jabbari K."/>
            <person name="Katinka M."/>
            <person name="Kloareg B."/>
            <person name="Kowalczyk N."/>
            <person name="Labadie K."/>
            <person name="Leblanc C."/>
            <person name="Lopez P.J."/>
            <person name="McLachlan D.H."/>
            <person name="Meslet-Cladiere L."/>
            <person name="Moustafa A."/>
            <person name="Nehr Z."/>
            <person name="Nyvall Collen P."/>
            <person name="Panaud O."/>
            <person name="Partensky F."/>
            <person name="Poulain J."/>
            <person name="Rensing S.A."/>
            <person name="Rousvoal S."/>
            <person name="Samson G."/>
            <person name="Symeonidi A."/>
            <person name="Weissenbach J."/>
            <person name="Zambounis A."/>
            <person name="Wincker P."/>
            <person name="Boyen C."/>
        </authorList>
    </citation>
    <scope>NUCLEOTIDE SEQUENCE [LARGE SCALE GENOMIC DNA]</scope>
    <source>
        <strain evidence="2">cv. Stackhouse</strain>
    </source>
</reference>
<organism evidence="1 2">
    <name type="scientific">Chondrus crispus</name>
    <name type="common">Carrageen Irish moss</name>
    <name type="synonym">Polymorpha crispa</name>
    <dbReference type="NCBI Taxonomy" id="2769"/>
    <lineage>
        <taxon>Eukaryota</taxon>
        <taxon>Rhodophyta</taxon>
        <taxon>Florideophyceae</taxon>
        <taxon>Rhodymeniophycidae</taxon>
        <taxon>Gigartinales</taxon>
        <taxon>Gigartinaceae</taxon>
        <taxon>Chondrus</taxon>
    </lineage>
</organism>
<dbReference type="EMBL" id="HG001835">
    <property type="protein sequence ID" value="CDF37389.1"/>
    <property type="molecule type" value="Genomic_DNA"/>
</dbReference>
<proteinExistence type="predicted"/>
<protein>
    <submittedName>
        <fullName evidence="1">Uncharacterized protein</fullName>
    </submittedName>
</protein>
<accession>R7QH38</accession>
<dbReference type="RefSeq" id="XP_005717208.1">
    <property type="nucleotide sequence ID" value="XM_005717151.1"/>
</dbReference>
<sequence>MQSDKPILDVKKFLSRKIVDNSKSKTVLSVIVQAHSRAIEAIRIHFVCSAQSYIQRLCITPATTAHHYTSIEFP</sequence>
<dbReference type="GeneID" id="17324941"/>
<dbReference type="AlphaFoldDB" id="R7QH38"/>
<keyword evidence="2" id="KW-1185">Reference proteome</keyword>
<name>R7QH38_CHOCR</name>
<gene>
    <name evidence="1" type="ORF">CHC_T00005619001</name>
</gene>
<dbReference type="Proteomes" id="UP000012073">
    <property type="component" value="Unassembled WGS sequence"/>
</dbReference>
<evidence type="ECO:0000313" key="1">
    <source>
        <dbReference type="EMBL" id="CDF37389.1"/>
    </source>
</evidence>
<evidence type="ECO:0000313" key="2">
    <source>
        <dbReference type="Proteomes" id="UP000012073"/>
    </source>
</evidence>